<accession>A0A6J4MKK7</accession>
<protein>
    <submittedName>
        <fullName evidence="2">Uncharacterized protein</fullName>
    </submittedName>
</protein>
<proteinExistence type="predicted"/>
<organism evidence="2">
    <name type="scientific">uncultured Gemmatimonadota bacterium</name>
    <dbReference type="NCBI Taxonomy" id="203437"/>
    <lineage>
        <taxon>Bacteria</taxon>
        <taxon>Pseudomonadati</taxon>
        <taxon>Gemmatimonadota</taxon>
        <taxon>environmental samples</taxon>
    </lineage>
</organism>
<dbReference type="AlphaFoldDB" id="A0A6J4MKK7"/>
<dbReference type="EMBL" id="CADCTW010000207">
    <property type="protein sequence ID" value="CAA9362266.1"/>
    <property type="molecule type" value="Genomic_DNA"/>
</dbReference>
<evidence type="ECO:0000256" key="1">
    <source>
        <dbReference type="SAM" id="MobiDB-lite"/>
    </source>
</evidence>
<feature type="region of interest" description="Disordered" evidence="1">
    <location>
        <begin position="1"/>
        <end position="55"/>
    </location>
</feature>
<gene>
    <name evidence="2" type="ORF">AVDCRST_MAG68-4542</name>
</gene>
<sequence length="55" mass="5672">CAAPPSARRGCGPSPDGRSGTAGTSPPAAWRRVPVQPPKLPAGQSSSNRPRRGFY</sequence>
<name>A0A6J4MKK7_9BACT</name>
<feature type="non-terminal residue" evidence="2">
    <location>
        <position position="1"/>
    </location>
</feature>
<feature type="non-terminal residue" evidence="2">
    <location>
        <position position="55"/>
    </location>
</feature>
<reference evidence="2" key="1">
    <citation type="submission" date="2020-02" db="EMBL/GenBank/DDBJ databases">
        <authorList>
            <person name="Meier V. D."/>
        </authorList>
    </citation>
    <scope>NUCLEOTIDE SEQUENCE</scope>
    <source>
        <strain evidence="2">AVDCRST_MAG68</strain>
    </source>
</reference>
<evidence type="ECO:0000313" key="2">
    <source>
        <dbReference type="EMBL" id="CAA9362266.1"/>
    </source>
</evidence>